<keyword evidence="1" id="KW-0472">Membrane</keyword>
<dbReference type="PATRIC" id="fig|1330330.3.peg.726"/>
<feature type="transmembrane region" description="Helical" evidence="1">
    <location>
        <begin position="28"/>
        <end position="45"/>
    </location>
</feature>
<feature type="transmembrane region" description="Helical" evidence="1">
    <location>
        <begin position="65"/>
        <end position="83"/>
    </location>
</feature>
<accession>A0A0G2Z689</accession>
<name>A0A0G2Z689_9BACT</name>
<dbReference type="Proteomes" id="UP000035159">
    <property type="component" value="Chromosome"/>
</dbReference>
<dbReference type="AlphaFoldDB" id="A0A0G2Z689"/>
<gene>
    <name evidence="2" type="ORF">IX53_03610</name>
</gene>
<evidence type="ECO:0000313" key="2">
    <source>
        <dbReference type="EMBL" id="AKI97062.1"/>
    </source>
</evidence>
<dbReference type="OrthoDB" id="46441at2"/>
<feature type="transmembrane region" description="Helical" evidence="1">
    <location>
        <begin position="186"/>
        <end position="207"/>
    </location>
</feature>
<dbReference type="KEGG" id="kpf:IX53_03610"/>
<organism evidence="2 3">
    <name type="scientific">Kosmotoga pacifica</name>
    <dbReference type="NCBI Taxonomy" id="1330330"/>
    <lineage>
        <taxon>Bacteria</taxon>
        <taxon>Thermotogati</taxon>
        <taxon>Thermotogota</taxon>
        <taxon>Thermotogae</taxon>
        <taxon>Kosmotogales</taxon>
        <taxon>Kosmotogaceae</taxon>
        <taxon>Kosmotoga</taxon>
    </lineage>
</organism>
<keyword evidence="1" id="KW-0812">Transmembrane</keyword>
<dbReference type="STRING" id="1330330.IX53_03610"/>
<evidence type="ECO:0000256" key="1">
    <source>
        <dbReference type="SAM" id="Phobius"/>
    </source>
</evidence>
<keyword evidence="1" id="KW-1133">Transmembrane helix</keyword>
<feature type="transmembrane region" description="Helical" evidence="1">
    <location>
        <begin position="162"/>
        <end position="179"/>
    </location>
</feature>
<reference evidence="2 3" key="1">
    <citation type="submission" date="2015-04" db="EMBL/GenBank/DDBJ databases">
        <title>Complete Genome Sequence of Kosmotoga pacifica SLHLJ1.</title>
        <authorList>
            <person name="Jiang L.J."/>
            <person name="Shao Z.Z."/>
            <person name="Jebbar M."/>
        </authorList>
    </citation>
    <scope>NUCLEOTIDE SEQUENCE [LARGE SCALE GENOMIC DNA]</scope>
    <source>
        <strain evidence="2 3">SLHLJ1</strain>
    </source>
</reference>
<dbReference type="RefSeq" id="WP_047754197.1">
    <property type="nucleotide sequence ID" value="NZ_CAJUHA010000013.1"/>
</dbReference>
<keyword evidence="3" id="KW-1185">Reference proteome</keyword>
<protein>
    <submittedName>
        <fullName evidence="2">Uncharacterized protein</fullName>
    </submittedName>
</protein>
<feature type="transmembrane region" description="Helical" evidence="1">
    <location>
        <begin position="121"/>
        <end position="142"/>
    </location>
</feature>
<proteinExistence type="predicted"/>
<dbReference type="EMBL" id="CP011232">
    <property type="protein sequence ID" value="AKI97062.1"/>
    <property type="molecule type" value="Genomic_DNA"/>
</dbReference>
<sequence>MIGRKTRLFVDLAFIFSGIWLMKSVSPWFAFLIAGVFLFPLLRDFGVMRDLDERERYIDAISSKAALAVTILIILLQIGLKNILNWDELIAFVLIPIVTKALVFMGMALSRDKTISYSIRVLVLVYLFFVFLSHGFSFEALIEALPGILVLVFGELARKWRWFGLGLFGMVVLITSQFIDDITRPNALLVFYIITAPIVLAGVRSLMRESIPRENS</sequence>
<evidence type="ECO:0000313" key="3">
    <source>
        <dbReference type="Proteomes" id="UP000035159"/>
    </source>
</evidence>
<feature type="transmembrane region" description="Helical" evidence="1">
    <location>
        <begin position="89"/>
        <end position="109"/>
    </location>
</feature>